<dbReference type="RefSeq" id="WP_307612719.1">
    <property type="nucleotide sequence ID" value="NZ_JAUSRD010000010.1"/>
</dbReference>
<dbReference type="InterPro" id="IPR003661">
    <property type="entry name" value="HisK_dim/P_dom"/>
</dbReference>
<dbReference type="SUPFAM" id="SSF52172">
    <property type="entry name" value="CheY-like"/>
    <property type="match status" value="1"/>
</dbReference>
<dbReference type="PANTHER" id="PTHR43711">
    <property type="entry name" value="TWO-COMPONENT HISTIDINE KINASE"/>
    <property type="match status" value="1"/>
</dbReference>
<feature type="domain" description="Histidine kinase" evidence="9">
    <location>
        <begin position="227"/>
        <end position="440"/>
    </location>
</feature>
<dbReference type="PROSITE" id="PS50109">
    <property type="entry name" value="HIS_KIN"/>
    <property type="match status" value="1"/>
</dbReference>
<dbReference type="SUPFAM" id="SSF55874">
    <property type="entry name" value="ATPase domain of HSP90 chaperone/DNA topoisomerase II/histidine kinase"/>
    <property type="match status" value="1"/>
</dbReference>
<evidence type="ECO:0000256" key="3">
    <source>
        <dbReference type="ARBA" id="ARBA00022553"/>
    </source>
</evidence>
<comment type="catalytic activity">
    <reaction evidence="1">
        <text>ATP + protein L-histidine = ADP + protein N-phospho-L-histidine.</text>
        <dbReference type="EC" id="2.7.13.3"/>
    </reaction>
</comment>
<dbReference type="EMBL" id="JAUSRD010000010">
    <property type="protein sequence ID" value="MDP9894868.1"/>
    <property type="molecule type" value="Genomic_DNA"/>
</dbReference>
<sequence length="599" mass="65171">MGTLPPSSAPLSERVLREQIAAFLLIFNTIFRSRMVFVLVIGGIMYAELPRLSVIVYTAAHFLISLVTLQIPRWMRAVPYADGARWARVITACIVVAGVADGVAPWIFVQPGHLPLTAVLIVVMMANCARAVQSIRPFKIALVGYVLASMLSLIAALIHEGGTYYYFLAAFAAVHLAMLLRAGMHETDQLAEALTLRFENEALAARLQEQVQETERASLEKTRFLTAASHDLRQPLHAISLFGAALENQLDGRAEGANAHRLMQAVNALGHSLETMLDISRIDAGVVQPTLQSVPLDPILRSLDDVFGALAEQRSLQLRIRASGLHVHSDPQLLPRMLSNLIDNALKYTTRGGVIVAARARGHRVWIDVRDTGVGIPPDQRERIFDEFYQVGNPGRDRSLGLGVGLSIVRRLSKLLAHPIEMHSIPDRGTLFRISLPLDAKPAGKLSDAASTHSTGNTATLKGMPRRVLLLDDEADIRRAMTVLLGTWGVHLTAVGSQSEAEKAMQSANAAGECFDLLICDYRLSEEANGAVVGLRLRERFDKELPLLLISGETGPDRLKQVQALGIAMIAKPVEATALRHIISVISRPSAAQLAASDP</sequence>
<dbReference type="PRINTS" id="PR00344">
    <property type="entry name" value="BCTRLSENSOR"/>
</dbReference>
<gene>
    <name evidence="11" type="ORF">J2W31_003993</name>
</gene>
<protein>
    <recommendedName>
        <fullName evidence="2">histidine kinase</fullName>
        <ecNumber evidence="2">2.7.13.3</ecNumber>
    </recommendedName>
</protein>
<dbReference type="CDD" id="cd00156">
    <property type="entry name" value="REC"/>
    <property type="match status" value="1"/>
</dbReference>
<feature type="modified residue" description="4-aspartylphosphate" evidence="7">
    <location>
        <position position="521"/>
    </location>
</feature>
<evidence type="ECO:0000313" key="12">
    <source>
        <dbReference type="Proteomes" id="UP001242045"/>
    </source>
</evidence>
<comment type="caution">
    <text evidence="11">The sequence shown here is derived from an EMBL/GenBank/DDBJ whole genome shotgun (WGS) entry which is preliminary data.</text>
</comment>
<dbReference type="SMART" id="SM00387">
    <property type="entry name" value="HATPase_c"/>
    <property type="match status" value="1"/>
</dbReference>
<proteinExistence type="predicted"/>
<dbReference type="CDD" id="cd00075">
    <property type="entry name" value="HATPase"/>
    <property type="match status" value="1"/>
</dbReference>
<evidence type="ECO:0000256" key="2">
    <source>
        <dbReference type="ARBA" id="ARBA00012438"/>
    </source>
</evidence>
<feature type="transmembrane region" description="Helical" evidence="8">
    <location>
        <begin position="114"/>
        <end position="133"/>
    </location>
</feature>
<dbReference type="Proteomes" id="UP001242045">
    <property type="component" value="Unassembled WGS sequence"/>
</dbReference>
<keyword evidence="6" id="KW-0902">Two-component regulatory system</keyword>
<accession>A0AAW8CTU7</accession>
<keyword evidence="8" id="KW-1133">Transmembrane helix</keyword>
<evidence type="ECO:0000256" key="8">
    <source>
        <dbReference type="SAM" id="Phobius"/>
    </source>
</evidence>
<dbReference type="SMART" id="SM00388">
    <property type="entry name" value="HisKA"/>
    <property type="match status" value="1"/>
</dbReference>
<dbReference type="Gene3D" id="3.40.50.2300">
    <property type="match status" value="1"/>
</dbReference>
<feature type="transmembrane region" description="Helical" evidence="8">
    <location>
        <begin position="52"/>
        <end position="74"/>
    </location>
</feature>
<dbReference type="FunFam" id="3.30.565.10:FF:000049">
    <property type="entry name" value="Two-component sensor histidine kinase"/>
    <property type="match status" value="1"/>
</dbReference>
<feature type="transmembrane region" description="Helical" evidence="8">
    <location>
        <begin position="20"/>
        <end position="46"/>
    </location>
</feature>
<evidence type="ECO:0000256" key="5">
    <source>
        <dbReference type="ARBA" id="ARBA00022777"/>
    </source>
</evidence>
<dbReference type="CDD" id="cd00082">
    <property type="entry name" value="HisKA"/>
    <property type="match status" value="1"/>
</dbReference>
<evidence type="ECO:0000256" key="7">
    <source>
        <dbReference type="PROSITE-ProRule" id="PRU00169"/>
    </source>
</evidence>
<dbReference type="PROSITE" id="PS50110">
    <property type="entry name" value="RESPONSE_REGULATORY"/>
    <property type="match status" value="1"/>
</dbReference>
<dbReference type="SMART" id="SM00448">
    <property type="entry name" value="REC"/>
    <property type="match status" value="1"/>
</dbReference>
<keyword evidence="3 7" id="KW-0597">Phosphoprotein</keyword>
<dbReference type="InterPro" id="IPR001789">
    <property type="entry name" value="Sig_transdc_resp-reg_receiver"/>
</dbReference>
<evidence type="ECO:0000256" key="6">
    <source>
        <dbReference type="ARBA" id="ARBA00023012"/>
    </source>
</evidence>
<feature type="domain" description="Response regulatory" evidence="10">
    <location>
        <begin position="467"/>
        <end position="587"/>
    </location>
</feature>
<dbReference type="InterPro" id="IPR003594">
    <property type="entry name" value="HATPase_dom"/>
</dbReference>
<name>A0AAW8CTU7_9BURK</name>
<dbReference type="EC" id="2.7.13.3" evidence="2"/>
<dbReference type="Gene3D" id="3.30.565.10">
    <property type="entry name" value="Histidine kinase-like ATPase, C-terminal domain"/>
    <property type="match status" value="1"/>
</dbReference>
<dbReference type="InterPro" id="IPR011006">
    <property type="entry name" value="CheY-like_superfamily"/>
</dbReference>
<dbReference type="SUPFAM" id="SSF47384">
    <property type="entry name" value="Homodimeric domain of signal transducing histidine kinase"/>
    <property type="match status" value="1"/>
</dbReference>
<dbReference type="AlphaFoldDB" id="A0AAW8CTU7"/>
<dbReference type="InterPro" id="IPR004358">
    <property type="entry name" value="Sig_transdc_His_kin-like_C"/>
</dbReference>
<dbReference type="InterPro" id="IPR036097">
    <property type="entry name" value="HisK_dim/P_sf"/>
</dbReference>
<reference evidence="11" key="1">
    <citation type="submission" date="2023-07" db="EMBL/GenBank/DDBJ databases">
        <title>Sorghum-associated microbial communities from plants grown in Nebraska, USA.</title>
        <authorList>
            <person name="Schachtman D."/>
        </authorList>
    </citation>
    <scope>NUCLEOTIDE SEQUENCE</scope>
    <source>
        <strain evidence="11">DS3754</strain>
    </source>
</reference>
<dbReference type="Pfam" id="PF00072">
    <property type="entry name" value="Response_reg"/>
    <property type="match status" value="1"/>
</dbReference>
<dbReference type="Gene3D" id="1.10.287.130">
    <property type="match status" value="1"/>
</dbReference>
<evidence type="ECO:0000259" key="9">
    <source>
        <dbReference type="PROSITE" id="PS50109"/>
    </source>
</evidence>
<evidence type="ECO:0000256" key="4">
    <source>
        <dbReference type="ARBA" id="ARBA00022679"/>
    </source>
</evidence>
<organism evidence="11 12">
    <name type="scientific">Variovorax boronicumulans</name>
    <dbReference type="NCBI Taxonomy" id="436515"/>
    <lineage>
        <taxon>Bacteria</taxon>
        <taxon>Pseudomonadati</taxon>
        <taxon>Pseudomonadota</taxon>
        <taxon>Betaproteobacteria</taxon>
        <taxon>Burkholderiales</taxon>
        <taxon>Comamonadaceae</taxon>
        <taxon>Variovorax</taxon>
    </lineage>
</organism>
<dbReference type="Pfam" id="PF00512">
    <property type="entry name" value="HisKA"/>
    <property type="match status" value="1"/>
</dbReference>
<keyword evidence="4" id="KW-0808">Transferase</keyword>
<dbReference type="Pfam" id="PF02518">
    <property type="entry name" value="HATPase_c"/>
    <property type="match status" value="1"/>
</dbReference>
<keyword evidence="8" id="KW-0812">Transmembrane</keyword>
<keyword evidence="8" id="KW-0472">Membrane</keyword>
<dbReference type="PANTHER" id="PTHR43711:SF26">
    <property type="entry name" value="SENSOR HISTIDINE KINASE RCSC"/>
    <property type="match status" value="1"/>
</dbReference>
<dbReference type="InterPro" id="IPR036890">
    <property type="entry name" value="HATPase_C_sf"/>
</dbReference>
<evidence type="ECO:0000259" key="10">
    <source>
        <dbReference type="PROSITE" id="PS50110"/>
    </source>
</evidence>
<evidence type="ECO:0000256" key="1">
    <source>
        <dbReference type="ARBA" id="ARBA00000085"/>
    </source>
</evidence>
<dbReference type="GO" id="GO:0000155">
    <property type="term" value="F:phosphorelay sensor kinase activity"/>
    <property type="evidence" value="ECO:0007669"/>
    <property type="project" value="InterPro"/>
</dbReference>
<evidence type="ECO:0000313" key="11">
    <source>
        <dbReference type="EMBL" id="MDP9894868.1"/>
    </source>
</evidence>
<dbReference type="InterPro" id="IPR005467">
    <property type="entry name" value="His_kinase_dom"/>
</dbReference>
<keyword evidence="5 11" id="KW-0418">Kinase</keyword>
<dbReference type="InterPro" id="IPR050736">
    <property type="entry name" value="Sensor_HK_Regulatory"/>
</dbReference>
<feature type="transmembrane region" description="Helical" evidence="8">
    <location>
        <begin position="140"/>
        <end position="158"/>
    </location>
</feature>